<dbReference type="AlphaFoldDB" id="A0AAJ7W5V6"/>
<sequence length="161" mass="18146">MSHNLRESLMYDCNYNLFLVKTMLPNVRNVQDRQTAVRWLRFLKNCAKSIDEMRLRNDFMYYLVLNVQEGVLKAPFNKPPPNAPLMSIASLLPGTTDILEEGDTSNEKFGKIDQTASGVAGIPKKSQIMQRSPDGGEFLASQPIPDVGAFCYMAVITKKRN</sequence>
<accession>A0AAJ7W5V6</accession>
<dbReference type="Proteomes" id="UP000694920">
    <property type="component" value="Unplaced"/>
</dbReference>
<organism evidence="2 3">
    <name type="scientific">Cephus cinctus</name>
    <name type="common">Wheat stem sawfly</name>
    <dbReference type="NCBI Taxonomy" id="211228"/>
    <lineage>
        <taxon>Eukaryota</taxon>
        <taxon>Metazoa</taxon>
        <taxon>Ecdysozoa</taxon>
        <taxon>Arthropoda</taxon>
        <taxon>Hexapoda</taxon>
        <taxon>Insecta</taxon>
        <taxon>Pterygota</taxon>
        <taxon>Neoptera</taxon>
        <taxon>Endopterygota</taxon>
        <taxon>Hymenoptera</taxon>
        <taxon>Cephoidea</taxon>
        <taxon>Cephidae</taxon>
        <taxon>Cephus</taxon>
    </lineage>
</organism>
<dbReference type="GeneID" id="107271944"/>
<evidence type="ECO:0000259" key="1">
    <source>
        <dbReference type="Pfam" id="PF14846"/>
    </source>
</evidence>
<dbReference type="Pfam" id="PF14846">
    <property type="entry name" value="DUF4485"/>
    <property type="match status" value="1"/>
</dbReference>
<feature type="domain" description="DUF4485" evidence="1">
    <location>
        <begin position="11"/>
        <end position="90"/>
    </location>
</feature>
<name>A0AAJ7W5V6_CEPCN</name>
<dbReference type="KEGG" id="ccin:107271944"/>
<keyword evidence="2" id="KW-1185">Reference proteome</keyword>
<proteinExistence type="predicted"/>
<dbReference type="InterPro" id="IPR027831">
    <property type="entry name" value="DUF4485"/>
</dbReference>
<gene>
    <name evidence="3" type="primary">LOC107271944</name>
</gene>
<protein>
    <submittedName>
        <fullName evidence="3">Uncharacterized protein LOC107271944</fullName>
    </submittedName>
</protein>
<reference evidence="3" key="1">
    <citation type="submission" date="2025-08" db="UniProtKB">
        <authorList>
            <consortium name="RefSeq"/>
        </authorList>
    </citation>
    <scope>IDENTIFICATION</scope>
</reference>
<evidence type="ECO:0000313" key="3">
    <source>
        <dbReference type="RefSeq" id="XP_024945022.1"/>
    </source>
</evidence>
<evidence type="ECO:0000313" key="2">
    <source>
        <dbReference type="Proteomes" id="UP000694920"/>
    </source>
</evidence>
<dbReference type="RefSeq" id="XP_024945022.1">
    <property type="nucleotide sequence ID" value="XM_025089254.1"/>
</dbReference>